<dbReference type="SUPFAM" id="SSF53474">
    <property type="entry name" value="alpha/beta-Hydrolases"/>
    <property type="match status" value="1"/>
</dbReference>
<dbReference type="AlphaFoldDB" id="A0A9P6KT22"/>
<reference evidence="2" key="1">
    <citation type="journal article" date="2020" name="Mol. Plant Microbe Interact.">
        <title>Genome Sequence of the Biocontrol Agent Coniothyrium minitans strain Conio (IMI 134523).</title>
        <authorList>
            <person name="Patel D."/>
            <person name="Shittu T.A."/>
            <person name="Baroncelli R."/>
            <person name="Muthumeenakshi S."/>
            <person name="Osborne T.H."/>
            <person name="Janganan T.K."/>
            <person name="Sreenivasaprasad S."/>
        </authorList>
    </citation>
    <scope>NUCLEOTIDE SEQUENCE</scope>
    <source>
        <strain evidence="2">Conio</strain>
    </source>
</reference>
<dbReference type="Gene3D" id="3.40.50.1820">
    <property type="entry name" value="alpha/beta hydrolase"/>
    <property type="match status" value="1"/>
</dbReference>
<dbReference type="Pfam" id="PF00561">
    <property type="entry name" value="Abhydrolase_1"/>
    <property type="match status" value="1"/>
</dbReference>
<dbReference type="EMBL" id="WJXW01000003">
    <property type="protein sequence ID" value="KAF9737830.1"/>
    <property type="molecule type" value="Genomic_DNA"/>
</dbReference>
<dbReference type="OrthoDB" id="408373at2759"/>
<keyword evidence="2" id="KW-0378">Hydrolase</keyword>
<feature type="domain" description="AB hydrolase-1" evidence="1">
    <location>
        <begin position="23"/>
        <end position="67"/>
    </location>
</feature>
<organism evidence="2 3">
    <name type="scientific">Paraphaeosphaeria minitans</name>
    <dbReference type="NCBI Taxonomy" id="565426"/>
    <lineage>
        <taxon>Eukaryota</taxon>
        <taxon>Fungi</taxon>
        <taxon>Dikarya</taxon>
        <taxon>Ascomycota</taxon>
        <taxon>Pezizomycotina</taxon>
        <taxon>Dothideomycetes</taxon>
        <taxon>Pleosporomycetidae</taxon>
        <taxon>Pleosporales</taxon>
        <taxon>Massarineae</taxon>
        <taxon>Didymosphaeriaceae</taxon>
        <taxon>Paraphaeosphaeria</taxon>
    </lineage>
</organism>
<sequence length="69" mass="7758">MPYFSPLPSLTLFYSLHVTDTAPPILRIHCWCCNSHDWDFSIAPLAATYRVISFDLRGHGHSSAPPDLT</sequence>
<keyword evidence="3" id="KW-1185">Reference proteome</keyword>
<proteinExistence type="predicted"/>
<evidence type="ECO:0000313" key="3">
    <source>
        <dbReference type="Proteomes" id="UP000756921"/>
    </source>
</evidence>
<dbReference type="Proteomes" id="UP000756921">
    <property type="component" value="Unassembled WGS sequence"/>
</dbReference>
<gene>
    <name evidence="2" type="ORF">PMIN01_03113</name>
</gene>
<evidence type="ECO:0000259" key="1">
    <source>
        <dbReference type="Pfam" id="PF00561"/>
    </source>
</evidence>
<evidence type="ECO:0000313" key="2">
    <source>
        <dbReference type="EMBL" id="KAF9737830.1"/>
    </source>
</evidence>
<name>A0A9P6KT22_9PLEO</name>
<dbReference type="InterPro" id="IPR000073">
    <property type="entry name" value="AB_hydrolase_1"/>
</dbReference>
<dbReference type="InterPro" id="IPR029058">
    <property type="entry name" value="AB_hydrolase_fold"/>
</dbReference>
<dbReference type="GO" id="GO:0016787">
    <property type="term" value="F:hydrolase activity"/>
    <property type="evidence" value="ECO:0007669"/>
    <property type="project" value="UniProtKB-KW"/>
</dbReference>
<comment type="caution">
    <text evidence="2">The sequence shown here is derived from an EMBL/GenBank/DDBJ whole genome shotgun (WGS) entry which is preliminary data.</text>
</comment>
<accession>A0A9P6KT22</accession>
<protein>
    <submittedName>
        <fullName evidence="2">Alpha/beta hydrolase fold</fullName>
    </submittedName>
</protein>